<gene>
    <name evidence="2" type="ORF">S01H1_80909</name>
</gene>
<comment type="caution">
    <text evidence="2">The sequence shown here is derived from an EMBL/GenBank/DDBJ whole genome shotgun (WGS) entry which is preliminary data.</text>
</comment>
<proteinExistence type="predicted"/>
<feature type="region of interest" description="Disordered" evidence="1">
    <location>
        <begin position="1"/>
        <end position="29"/>
    </location>
</feature>
<accession>X0YRA3</accession>
<name>X0YRA3_9ZZZZ</name>
<dbReference type="AlphaFoldDB" id="X0YRA3"/>
<evidence type="ECO:0000313" key="2">
    <source>
        <dbReference type="EMBL" id="GAG50923.1"/>
    </source>
</evidence>
<feature type="non-terminal residue" evidence="2">
    <location>
        <position position="1"/>
    </location>
</feature>
<feature type="compositionally biased region" description="Polar residues" evidence="1">
    <location>
        <begin position="15"/>
        <end position="29"/>
    </location>
</feature>
<protein>
    <submittedName>
        <fullName evidence="2">Uncharacterized protein</fullName>
    </submittedName>
</protein>
<reference evidence="2" key="1">
    <citation type="journal article" date="2014" name="Front. Microbiol.">
        <title>High frequency of phylogenetically diverse reductive dehalogenase-homologous genes in deep subseafloor sedimentary metagenomes.</title>
        <authorList>
            <person name="Kawai M."/>
            <person name="Futagami T."/>
            <person name="Toyoda A."/>
            <person name="Takaki Y."/>
            <person name="Nishi S."/>
            <person name="Hori S."/>
            <person name="Arai W."/>
            <person name="Tsubouchi T."/>
            <person name="Morono Y."/>
            <person name="Uchiyama I."/>
            <person name="Ito T."/>
            <person name="Fujiyama A."/>
            <person name="Inagaki F."/>
            <person name="Takami H."/>
        </authorList>
    </citation>
    <scope>NUCLEOTIDE SEQUENCE</scope>
    <source>
        <strain evidence="2">Expedition CK06-06</strain>
    </source>
</reference>
<organism evidence="2">
    <name type="scientific">marine sediment metagenome</name>
    <dbReference type="NCBI Taxonomy" id="412755"/>
    <lineage>
        <taxon>unclassified sequences</taxon>
        <taxon>metagenomes</taxon>
        <taxon>ecological metagenomes</taxon>
    </lineage>
</organism>
<sequence>PPKAPQTPPVAPVETSETVTPEYNTSFNF</sequence>
<evidence type="ECO:0000256" key="1">
    <source>
        <dbReference type="SAM" id="MobiDB-lite"/>
    </source>
</evidence>
<feature type="compositionally biased region" description="Pro residues" evidence="1">
    <location>
        <begin position="1"/>
        <end position="11"/>
    </location>
</feature>
<dbReference type="EMBL" id="BARS01054688">
    <property type="protein sequence ID" value="GAG50923.1"/>
    <property type="molecule type" value="Genomic_DNA"/>
</dbReference>